<keyword evidence="3" id="KW-0576">Peroxisome</keyword>
<evidence type="ECO:0000313" key="6">
    <source>
        <dbReference type="Proteomes" id="UP000033140"/>
    </source>
</evidence>
<keyword evidence="2" id="KW-0472">Membrane</keyword>
<dbReference type="Proteomes" id="UP000033140">
    <property type="component" value="Unassembled WGS sequence"/>
</dbReference>
<reference evidence="5 6" key="3">
    <citation type="journal article" date="2015" name="Genome Announc.">
        <title>Draft Genome Sequence of the Archiascomycetous Yeast Saitoella complicata.</title>
        <authorList>
            <person name="Yamauchi K."/>
            <person name="Kondo S."/>
            <person name="Hamamoto M."/>
            <person name="Takahashi Y."/>
            <person name="Ogura Y."/>
            <person name="Hayashi T."/>
            <person name="Nishida H."/>
        </authorList>
    </citation>
    <scope>NUCLEOTIDE SEQUENCE [LARGE SCALE GENOMIC DNA]</scope>
    <source>
        <strain evidence="5 6">NRRL Y-17804</strain>
    </source>
</reference>
<sequence>MQTDNTRDKLLGINTNGNPTQSNQLTAVMTMKGDELAIFRKMLTVTDGRDKTLKCIQYFCKLLVWAFLNRPGNKTSNRLLLRDSLKPLITQLSTTRKVIRLGHVLEPISELSDILRAFKSYQLNEKDAGSKRNPLLTLAFVHTLLSISNDVLDDIYCLGRVGVFRKEVRDWADIWANRAWFTGTLFDLRLNFHSQAKLAAKVEAKRQILMEQKVSDEEYSKQMGALQNELFWVRMSGYKLLCDCGFSAYDVFHWKFTEGYQHSLGFMSGVLSFSKIFAKTTKAVRAQ</sequence>
<dbReference type="GO" id="GO:0016559">
    <property type="term" value="P:peroxisome fission"/>
    <property type="evidence" value="ECO:0007669"/>
    <property type="project" value="InterPro"/>
</dbReference>
<evidence type="ECO:0000256" key="4">
    <source>
        <dbReference type="ARBA" id="ARBA00046271"/>
    </source>
</evidence>
<dbReference type="EMBL" id="BACD03000009">
    <property type="protein sequence ID" value="GAO47477.1"/>
    <property type="molecule type" value="Genomic_DNA"/>
</dbReference>
<dbReference type="OMA" id="YSIRVYL"/>
<evidence type="ECO:0000256" key="1">
    <source>
        <dbReference type="ARBA" id="ARBA00022593"/>
    </source>
</evidence>
<comment type="caution">
    <text evidence="5">The sequence shown here is derived from an EMBL/GenBank/DDBJ whole genome shotgun (WGS) entry which is preliminary data.</text>
</comment>
<evidence type="ECO:0000256" key="2">
    <source>
        <dbReference type="ARBA" id="ARBA00023136"/>
    </source>
</evidence>
<keyword evidence="6" id="KW-1185">Reference proteome</keyword>
<name>A0A0E9NC89_SAICN</name>
<reference evidence="5 6" key="2">
    <citation type="journal article" date="2014" name="J. Gen. Appl. Microbiol.">
        <title>The early diverging ascomycetous budding yeast Saitoella complicata has three histone deacetylases belonging to the Clr6, Hos2, and Rpd3 lineages.</title>
        <authorList>
            <person name="Nishida H."/>
            <person name="Matsumoto T."/>
            <person name="Kondo S."/>
            <person name="Hamamoto M."/>
            <person name="Yoshikawa H."/>
        </authorList>
    </citation>
    <scope>NUCLEOTIDE SEQUENCE [LARGE SCALE GENOMIC DNA]</scope>
    <source>
        <strain evidence="5 6">NRRL Y-17804</strain>
    </source>
</reference>
<dbReference type="PANTHER" id="PTHR12652:SF19">
    <property type="entry name" value="PEROXISOMAL BIOGENESIS FACTOR 11"/>
    <property type="match status" value="1"/>
</dbReference>
<comment type="subcellular location">
    <subcellularLocation>
        <location evidence="4">Peroxisome membrane</location>
    </subcellularLocation>
</comment>
<organism evidence="5 6">
    <name type="scientific">Saitoella complicata (strain BCRC 22490 / CBS 7301 / JCM 7358 / NBRC 10748 / NRRL Y-17804)</name>
    <dbReference type="NCBI Taxonomy" id="698492"/>
    <lineage>
        <taxon>Eukaryota</taxon>
        <taxon>Fungi</taxon>
        <taxon>Dikarya</taxon>
        <taxon>Ascomycota</taxon>
        <taxon>Taphrinomycotina</taxon>
        <taxon>Taphrinomycotina incertae sedis</taxon>
        <taxon>Saitoella</taxon>
    </lineage>
</organism>
<evidence type="ECO:0000256" key="3">
    <source>
        <dbReference type="ARBA" id="ARBA00023140"/>
    </source>
</evidence>
<dbReference type="AlphaFoldDB" id="A0A0E9NC89"/>
<protein>
    <submittedName>
        <fullName evidence="5">Uncharacterized protein</fullName>
    </submittedName>
</protein>
<dbReference type="Pfam" id="PF05648">
    <property type="entry name" value="PEX11"/>
    <property type="match status" value="1"/>
</dbReference>
<dbReference type="GO" id="GO:0005778">
    <property type="term" value="C:peroxisomal membrane"/>
    <property type="evidence" value="ECO:0007669"/>
    <property type="project" value="UniProtKB-SubCell"/>
</dbReference>
<dbReference type="STRING" id="698492.A0A0E9NC89"/>
<gene>
    <name evidence="5" type="ORF">G7K_1684-t1</name>
</gene>
<proteinExistence type="predicted"/>
<evidence type="ECO:0000313" key="5">
    <source>
        <dbReference type="EMBL" id="GAO47477.1"/>
    </source>
</evidence>
<dbReference type="PANTHER" id="PTHR12652">
    <property type="entry name" value="PEROXISOMAL BIOGENESIS FACTOR 11"/>
    <property type="match status" value="1"/>
</dbReference>
<keyword evidence="1" id="KW-0962">Peroxisome biogenesis</keyword>
<reference evidence="5 6" key="1">
    <citation type="journal article" date="2011" name="J. Gen. Appl. Microbiol.">
        <title>Draft genome sequencing of the enigmatic yeast Saitoella complicata.</title>
        <authorList>
            <person name="Nishida H."/>
            <person name="Hamamoto M."/>
            <person name="Sugiyama J."/>
        </authorList>
    </citation>
    <scope>NUCLEOTIDE SEQUENCE [LARGE SCALE GENOMIC DNA]</scope>
    <source>
        <strain evidence="5 6">NRRL Y-17804</strain>
    </source>
</reference>
<dbReference type="InterPro" id="IPR008733">
    <property type="entry name" value="PEX11"/>
</dbReference>
<accession>A0A0E9NC89</accession>